<dbReference type="InterPro" id="IPR042197">
    <property type="entry name" value="Apaf_helical"/>
</dbReference>
<dbReference type="Pfam" id="PF01582">
    <property type="entry name" value="TIR"/>
    <property type="match status" value="1"/>
</dbReference>
<evidence type="ECO:0000259" key="7">
    <source>
        <dbReference type="PROSITE" id="PS50104"/>
    </source>
</evidence>
<evidence type="ECO:0000256" key="6">
    <source>
        <dbReference type="ARBA" id="ARBA00047304"/>
    </source>
</evidence>
<reference evidence="8" key="2">
    <citation type="submission" date="2021-01" db="UniProtKB">
        <authorList>
            <consortium name="EnsemblPlants"/>
        </authorList>
    </citation>
    <scope>IDENTIFICATION</scope>
</reference>
<keyword evidence="5" id="KW-0520">NAD</keyword>
<dbReference type="InterPro" id="IPR003591">
    <property type="entry name" value="Leu-rich_rpt_typical-subtyp"/>
</dbReference>
<evidence type="ECO:0000256" key="4">
    <source>
        <dbReference type="ARBA" id="ARBA00022801"/>
    </source>
</evidence>
<dbReference type="Gene3D" id="1.10.8.430">
    <property type="entry name" value="Helical domain of apoptotic protease-activating factors"/>
    <property type="match status" value="1"/>
</dbReference>
<dbReference type="GO" id="GO:0043531">
    <property type="term" value="F:ADP binding"/>
    <property type="evidence" value="ECO:0007669"/>
    <property type="project" value="InterPro"/>
</dbReference>
<dbReference type="InParanoid" id="A0A7N2LJ25"/>
<evidence type="ECO:0000256" key="5">
    <source>
        <dbReference type="ARBA" id="ARBA00023027"/>
    </source>
</evidence>
<dbReference type="PANTHER" id="PTHR11017">
    <property type="entry name" value="LEUCINE-RICH REPEAT-CONTAINING PROTEIN"/>
    <property type="match status" value="1"/>
</dbReference>
<keyword evidence="4" id="KW-0378">Hydrolase</keyword>
<evidence type="ECO:0000313" key="8">
    <source>
        <dbReference type="EnsemblPlants" id="QL04p075018:mrna"/>
    </source>
</evidence>
<dbReference type="OMA" id="RRYPTEM"/>
<dbReference type="Proteomes" id="UP000594261">
    <property type="component" value="Chromosome 4"/>
</dbReference>
<dbReference type="SUPFAM" id="SSF52200">
    <property type="entry name" value="Toll/Interleukin receptor TIR domain"/>
    <property type="match status" value="1"/>
</dbReference>
<keyword evidence="3" id="KW-0677">Repeat</keyword>
<dbReference type="SMART" id="SM00255">
    <property type="entry name" value="TIR"/>
    <property type="match status" value="1"/>
</dbReference>
<dbReference type="InterPro" id="IPR002182">
    <property type="entry name" value="NB-ARC"/>
</dbReference>
<evidence type="ECO:0000256" key="2">
    <source>
        <dbReference type="ARBA" id="ARBA00022614"/>
    </source>
</evidence>
<dbReference type="InterPro" id="IPR032675">
    <property type="entry name" value="LRR_dom_sf"/>
</dbReference>
<dbReference type="Gene3D" id="3.40.50.300">
    <property type="entry name" value="P-loop containing nucleotide triphosphate hydrolases"/>
    <property type="match status" value="1"/>
</dbReference>
<dbReference type="Pfam" id="PF20160">
    <property type="entry name" value="C-JID"/>
    <property type="match status" value="1"/>
</dbReference>
<dbReference type="EMBL" id="LRBV02000004">
    <property type="status" value="NOT_ANNOTATED_CDS"/>
    <property type="molecule type" value="Genomic_DNA"/>
</dbReference>
<dbReference type="InterPro" id="IPR000157">
    <property type="entry name" value="TIR_dom"/>
</dbReference>
<dbReference type="EC" id="3.2.2.6" evidence="1"/>
<dbReference type="SMART" id="SM00369">
    <property type="entry name" value="LRR_TYP"/>
    <property type="match status" value="5"/>
</dbReference>
<dbReference type="SUPFAM" id="SSF52058">
    <property type="entry name" value="L domain-like"/>
    <property type="match status" value="1"/>
</dbReference>
<dbReference type="SUPFAM" id="SSF52540">
    <property type="entry name" value="P-loop containing nucleoside triphosphate hydrolases"/>
    <property type="match status" value="1"/>
</dbReference>
<dbReference type="InterPro" id="IPR027417">
    <property type="entry name" value="P-loop_NTPase"/>
</dbReference>
<name>A0A7N2LJ25_QUELO</name>
<dbReference type="PROSITE" id="PS50104">
    <property type="entry name" value="TIR"/>
    <property type="match status" value="1"/>
</dbReference>
<dbReference type="InterPro" id="IPR035897">
    <property type="entry name" value="Toll_tir_struct_dom_sf"/>
</dbReference>
<comment type="catalytic activity">
    <reaction evidence="6">
        <text>NAD(+) + H2O = ADP-D-ribose + nicotinamide + H(+)</text>
        <dbReference type="Rhea" id="RHEA:16301"/>
        <dbReference type="ChEBI" id="CHEBI:15377"/>
        <dbReference type="ChEBI" id="CHEBI:15378"/>
        <dbReference type="ChEBI" id="CHEBI:17154"/>
        <dbReference type="ChEBI" id="CHEBI:57540"/>
        <dbReference type="ChEBI" id="CHEBI:57967"/>
        <dbReference type="EC" id="3.2.2.6"/>
    </reaction>
    <physiologicalReaction direction="left-to-right" evidence="6">
        <dbReference type="Rhea" id="RHEA:16302"/>
    </physiologicalReaction>
</comment>
<dbReference type="InterPro" id="IPR011713">
    <property type="entry name" value="Leu-rich_rpt_3"/>
</dbReference>
<feature type="domain" description="TIR" evidence="7">
    <location>
        <begin position="1"/>
        <end position="176"/>
    </location>
</feature>
<evidence type="ECO:0000313" key="9">
    <source>
        <dbReference type="Proteomes" id="UP000594261"/>
    </source>
</evidence>
<dbReference type="Gene3D" id="3.80.10.10">
    <property type="entry name" value="Ribonuclease Inhibitor"/>
    <property type="match status" value="2"/>
</dbReference>
<dbReference type="Pfam" id="PF07725">
    <property type="entry name" value="LRR_3"/>
    <property type="match status" value="1"/>
</dbReference>
<evidence type="ECO:0000256" key="1">
    <source>
        <dbReference type="ARBA" id="ARBA00011982"/>
    </source>
</evidence>
<dbReference type="GO" id="GO:0007165">
    <property type="term" value="P:signal transduction"/>
    <property type="evidence" value="ECO:0007669"/>
    <property type="project" value="InterPro"/>
</dbReference>
<dbReference type="FunCoup" id="A0A7N2LJ25">
    <property type="interactions" value="255"/>
</dbReference>
<evidence type="ECO:0000256" key="3">
    <source>
        <dbReference type="ARBA" id="ARBA00022737"/>
    </source>
</evidence>
<accession>A0A7N2LJ25</accession>
<dbReference type="Pfam" id="PF23282">
    <property type="entry name" value="WHD_ROQ1"/>
    <property type="match status" value="1"/>
</dbReference>
<dbReference type="PANTHER" id="PTHR11017:SF573">
    <property type="entry name" value="ADP-RIBOSYL CYCLASE_CYCLIC ADP-RIBOSE HYDROLASE"/>
    <property type="match status" value="1"/>
</dbReference>
<dbReference type="FunFam" id="1.10.8.430:FF:000002">
    <property type="entry name" value="Disease resistance protein (TIR-NBS-LRR class)"/>
    <property type="match status" value="1"/>
</dbReference>
<dbReference type="EnsemblPlants" id="QL04p075018:mrna">
    <property type="protein sequence ID" value="QL04p075018:mrna"/>
    <property type="gene ID" value="QL04p075018"/>
</dbReference>
<sequence length="1091" mass="124013">MEFLQESNWDGGIGVEQSVLAADPSLLNLISSQHPTNSMIPQAWDDKKLERGKSISQELLNAIEESRFAIVIFSRNYASSTWCLNELEKIVRSMKEIGLTILPVFYDVDAYDVRNQTGPFQNAFDNLKDQFKENLEKVEIWRATLREVANLSGWALQNRHEAEFIQHIVEVILHKLSSGFSSIPTNLVGIDSSVEELLTSYLGFMNGVYMIGISGMGGLGKTTLARVVYDKFRCHFEASSFVGNIREESEKCGLLPLQKKLLAQILEERNIDIWDVYEGVDMIKRRIHHKKVLLVLDDVNQLHQLEMLAGEHGWFGLGSWIIITTRDQHLLVQHGVHEVYKPNGLNHDDALKLFCLKAFKNEQPQEGYMQLSQDVVFYTKGLPLALKTLGSFLVGKTIDEWLSALENFKKIPKREIFDILKVSYDGLERMWQNIFLDIACYFKGERKDRVIEILENCGFDARIGISVLIDKSLLSIENKKLWMHDLLQEMGREIICRESPDEPGERSRLWLCKDLFHVLTNAMATKTIQAIVLNSYECERDWNFEDFLEVFSKMYNLRLLKIHNVHIPNGLNHVSNGPRFLQWIGYSSESLPSSFQPKELVELNLQSSKIKYLWEGVKYLDKLKCINLQDSYDLIQTPDFSGVPRLERLNLTCCRNLVEIHPSIGKLSKLNVLDLQSCKSLTNLPSMTSKMESLTSLNLSGCSNIKKIPEFKGIMKSLSELYLGCTAIEELPSSIECLTALTLLNLEYCRNLECLPRNITSLRSLEILILSKCSRLANLPDNLWKMKCLKELDLSGTAVREIPSSVLVLKDCGCGEPLESNFSVRPEFSLKRLILSRMSQLEGIGLNGIGCFSSLKYLTLSGNSFVNLPASISQLSKLEALDLSNCSMLRSLSGLPSTSSRSSVAYTILNRYLQGIHLKTGNETRTRREEDRSGTEFQMIIPSNEFPHFLMHQNSGKSVVIKLSPNWCNSRWMGFLLCLQISYSPNSVDVSSETFGFRANVISLGDRSRSKASEIFFKVSFSVDHIWLLYLSRDDWLATVLNGDQCSQIEVKFETSSPHTEVRMCGVGLVYKEEVRWFNLGIAEEAKCTCF</sequence>
<dbReference type="InterPro" id="IPR045344">
    <property type="entry name" value="C-JID"/>
</dbReference>
<dbReference type="Gene3D" id="3.40.50.10140">
    <property type="entry name" value="Toll/interleukin-1 receptor homology (TIR) domain"/>
    <property type="match status" value="1"/>
</dbReference>
<dbReference type="AlphaFoldDB" id="A0A7N2LJ25"/>
<proteinExistence type="predicted"/>
<reference evidence="8 9" key="1">
    <citation type="journal article" date="2016" name="G3 (Bethesda)">
        <title>First Draft Assembly and Annotation of the Genome of a California Endemic Oak Quercus lobata Nee (Fagaceae).</title>
        <authorList>
            <person name="Sork V.L."/>
            <person name="Fitz-Gibbon S.T."/>
            <person name="Puiu D."/>
            <person name="Crepeau M."/>
            <person name="Gugger P.F."/>
            <person name="Sherman R."/>
            <person name="Stevens K."/>
            <person name="Langley C.H."/>
            <person name="Pellegrini M."/>
            <person name="Salzberg S.L."/>
        </authorList>
    </citation>
    <scope>NUCLEOTIDE SEQUENCE [LARGE SCALE GENOMIC DNA]</scope>
    <source>
        <strain evidence="8 9">cv. SW786</strain>
    </source>
</reference>
<keyword evidence="2" id="KW-0433">Leucine-rich repeat</keyword>
<protein>
    <recommendedName>
        <fullName evidence="1">ADP-ribosyl cyclase/cyclic ADP-ribose hydrolase</fullName>
        <ecNumber evidence="1">3.2.2.6</ecNumber>
    </recommendedName>
</protein>
<dbReference type="InterPro" id="IPR058192">
    <property type="entry name" value="WHD_ROQ1-like"/>
</dbReference>
<dbReference type="PRINTS" id="PR00364">
    <property type="entry name" value="DISEASERSIST"/>
</dbReference>
<dbReference type="InterPro" id="IPR044974">
    <property type="entry name" value="Disease_R_plants"/>
</dbReference>
<dbReference type="GO" id="GO:0061809">
    <property type="term" value="F:NAD+ nucleosidase activity, cyclic ADP-ribose generating"/>
    <property type="evidence" value="ECO:0007669"/>
    <property type="project" value="UniProtKB-EC"/>
</dbReference>
<keyword evidence="9" id="KW-1185">Reference proteome</keyword>
<dbReference type="Pfam" id="PF00931">
    <property type="entry name" value="NB-ARC"/>
    <property type="match status" value="1"/>
</dbReference>
<dbReference type="Gramene" id="QL04p075018:mrna">
    <property type="protein sequence ID" value="QL04p075018:mrna"/>
    <property type="gene ID" value="QL04p075018"/>
</dbReference>
<organism evidence="8 9">
    <name type="scientific">Quercus lobata</name>
    <name type="common">Valley oak</name>
    <dbReference type="NCBI Taxonomy" id="97700"/>
    <lineage>
        <taxon>Eukaryota</taxon>
        <taxon>Viridiplantae</taxon>
        <taxon>Streptophyta</taxon>
        <taxon>Embryophyta</taxon>
        <taxon>Tracheophyta</taxon>
        <taxon>Spermatophyta</taxon>
        <taxon>Magnoliopsida</taxon>
        <taxon>eudicotyledons</taxon>
        <taxon>Gunneridae</taxon>
        <taxon>Pentapetalae</taxon>
        <taxon>rosids</taxon>
        <taxon>fabids</taxon>
        <taxon>Fagales</taxon>
        <taxon>Fagaceae</taxon>
        <taxon>Quercus</taxon>
    </lineage>
</organism>
<dbReference type="GO" id="GO:0006952">
    <property type="term" value="P:defense response"/>
    <property type="evidence" value="ECO:0007669"/>
    <property type="project" value="InterPro"/>
</dbReference>